<dbReference type="SUPFAM" id="SSF56112">
    <property type="entry name" value="Protein kinase-like (PK-like)"/>
    <property type="match status" value="1"/>
</dbReference>
<dbReference type="Proteomes" id="UP000322234">
    <property type="component" value="Unassembled WGS sequence"/>
</dbReference>
<keyword evidence="3" id="KW-0808">Transferase</keyword>
<keyword evidence="2" id="KW-0723">Serine/threonine-protein kinase</keyword>
<dbReference type="Pfam" id="PF00069">
    <property type="entry name" value="Pkinase"/>
    <property type="match status" value="1"/>
</dbReference>
<evidence type="ECO:0000313" key="11">
    <source>
        <dbReference type="Proteomes" id="UP000322234"/>
    </source>
</evidence>
<dbReference type="GO" id="GO:0035556">
    <property type="term" value="P:intracellular signal transduction"/>
    <property type="evidence" value="ECO:0007669"/>
    <property type="project" value="TreeGrafter"/>
</dbReference>
<dbReference type="GO" id="GO:0005524">
    <property type="term" value="F:ATP binding"/>
    <property type="evidence" value="ECO:0007669"/>
    <property type="project" value="UniProtKB-KW"/>
</dbReference>
<dbReference type="GO" id="GO:0005737">
    <property type="term" value="C:cytoplasm"/>
    <property type="evidence" value="ECO:0007669"/>
    <property type="project" value="TreeGrafter"/>
</dbReference>
<dbReference type="GO" id="GO:0050321">
    <property type="term" value="F:tau-protein kinase activity"/>
    <property type="evidence" value="ECO:0007669"/>
    <property type="project" value="TreeGrafter"/>
</dbReference>
<evidence type="ECO:0000256" key="6">
    <source>
        <dbReference type="ARBA" id="ARBA00022840"/>
    </source>
</evidence>
<evidence type="ECO:0000256" key="1">
    <source>
        <dbReference type="ARBA" id="ARBA00012513"/>
    </source>
</evidence>
<dbReference type="EMBL" id="VBQZ03000014">
    <property type="protein sequence ID" value="MXQ82855.1"/>
    <property type="molecule type" value="Genomic_DNA"/>
</dbReference>
<dbReference type="PANTHER" id="PTHR24346">
    <property type="entry name" value="MAP/MICROTUBULE AFFINITY-REGULATING KINASE"/>
    <property type="match status" value="1"/>
</dbReference>
<proteinExistence type="predicted"/>
<dbReference type="Gene3D" id="3.30.200.20">
    <property type="entry name" value="Phosphorylase Kinase, domain 1"/>
    <property type="match status" value="1"/>
</dbReference>
<evidence type="ECO:0000256" key="7">
    <source>
        <dbReference type="ARBA" id="ARBA00047899"/>
    </source>
</evidence>
<organism evidence="10 11">
    <name type="scientific">Bos mutus</name>
    <name type="common">wild yak</name>
    <dbReference type="NCBI Taxonomy" id="72004"/>
    <lineage>
        <taxon>Eukaryota</taxon>
        <taxon>Metazoa</taxon>
        <taxon>Chordata</taxon>
        <taxon>Craniata</taxon>
        <taxon>Vertebrata</taxon>
        <taxon>Euteleostomi</taxon>
        <taxon>Mammalia</taxon>
        <taxon>Eutheria</taxon>
        <taxon>Laurasiatheria</taxon>
        <taxon>Artiodactyla</taxon>
        <taxon>Ruminantia</taxon>
        <taxon>Pecora</taxon>
        <taxon>Bovidae</taxon>
        <taxon>Bovinae</taxon>
        <taxon>Bos</taxon>
    </lineage>
</organism>
<protein>
    <recommendedName>
        <fullName evidence="1">non-specific serine/threonine protein kinase</fullName>
        <ecNumber evidence="1">2.7.11.1</ecNumber>
    </recommendedName>
</protein>
<keyword evidence="6" id="KW-0067">ATP-binding</keyword>
<evidence type="ECO:0000256" key="8">
    <source>
        <dbReference type="ARBA" id="ARBA00048679"/>
    </source>
</evidence>
<feature type="domain" description="Protein kinase" evidence="9">
    <location>
        <begin position="7"/>
        <end position="75"/>
    </location>
</feature>
<evidence type="ECO:0000256" key="5">
    <source>
        <dbReference type="ARBA" id="ARBA00022777"/>
    </source>
</evidence>
<sequence>MLALRFTKSSTQSEEGHFAKVKLARHVVTGGQVPIKVINERQQSFSSFQELLPEVNSMQVLNHPNIVKLLKVTDT</sequence>
<dbReference type="PROSITE" id="PS50011">
    <property type="entry name" value="PROTEIN_KINASE_DOM"/>
    <property type="match status" value="1"/>
</dbReference>
<dbReference type="InterPro" id="IPR011009">
    <property type="entry name" value="Kinase-like_dom_sf"/>
</dbReference>
<keyword evidence="11" id="KW-1185">Reference proteome</keyword>
<dbReference type="InterPro" id="IPR000719">
    <property type="entry name" value="Prot_kinase_dom"/>
</dbReference>
<evidence type="ECO:0000313" key="10">
    <source>
        <dbReference type="EMBL" id="MXQ82855.1"/>
    </source>
</evidence>
<dbReference type="PANTHER" id="PTHR24346:SF56">
    <property type="entry name" value="SERINE_THREONINE-PROTEIN KINASE MARK2"/>
    <property type="match status" value="1"/>
</dbReference>
<keyword evidence="5" id="KW-0418">Kinase</keyword>
<evidence type="ECO:0000259" key="9">
    <source>
        <dbReference type="PROSITE" id="PS50011"/>
    </source>
</evidence>
<accession>A0A6B0QZ67</accession>
<dbReference type="EC" id="2.7.11.1" evidence="1"/>
<dbReference type="GO" id="GO:0000226">
    <property type="term" value="P:microtubule cytoskeleton organization"/>
    <property type="evidence" value="ECO:0007669"/>
    <property type="project" value="TreeGrafter"/>
</dbReference>
<reference evidence="10" key="1">
    <citation type="submission" date="2019-10" db="EMBL/GenBank/DDBJ databases">
        <title>The sequence and de novo assembly of the wild yak genome.</title>
        <authorList>
            <person name="Liu Y."/>
        </authorList>
    </citation>
    <scope>NUCLEOTIDE SEQUENCE [LARGE SCALE GENOMIC DNA]</scope>
    <source>
        <strain evidence="10">WY2019</strain>
    </source>
</reference>
<dbReference type="AlphaFoldDB" id="A0A6B0QZ67"/>
<comment type="catalytic activity">
    <reaction evidence="8">
        <text>L-seryl-[protein] + ATP = O-phospho-L-seryl-[protein] + ADP + H(+)</text>
        <dbReference type="Rhea" id="RHEA:17989"/>
        <dbReference type="Rhea" id="RHEA-COMP:9863"/>
        <dbReference type="Rhea" id="RHEA-COMP:11604"/>
        <dbReference type="ChEBI" id="CHEBI:15378"/>
        <dbReference type="ChEBI" id="CHEBI:29999"/>
        <dbReference type="ChEBI" id="CHEBI:30616"/>
        <dbReference type="ChEBI" id="CHEBI:83421"/>
        <dbReference type="ChEBI" id="CHEBI:456216"/>
        <dbReference type="EC" id="2.7.11.1"/>
    </reaction>
</comment>
<keyword evidence="4" id="KW-0547">Nucleotide-binding</keyword>
<gene>
    <name evidence="10" type="ORF">E5288_WYG022736</name>
</gene>
<comment type="caution">
    <text evidence="10">The sequence shown here is derived from an EMBL/GenBank/DDBJ whole genome shotgun (WGS) entry which is preliminary data.</text>
</comment>
<comment type="catalytic activity">
    <reaction evidence="7">
        <text>L-threonyl-[protein] + ATP = O-phospho-L-threonyl-[protein] + ADP + H(+)</text>
        <dbReference type="Rhea" id="RHEA:46608"/>
        <dbReference type="Rhea" id="RHEA-COMP:11060"/>
        <dbReference type="Rhea" id="RHEA-COMP:11605"/>
        <dbReference type="ChEBI" id="CHEBI:15378"/>
        <dbReference type="ChEBI" id="CHEBI:30013"/>
        <dbReference type="ChEBI" id="CHEBI:30616"/>
        <dbReference type="ChEBI" id="CHEBI:61977"/>
        <dbReference type="ChEBI" id="CHEBI:456216"/>
        <dbReference type="EC" id="2.7.11.1"/>
    </reaction>
</comment>
<evidence type="ECO:0000256" key="2">
    <source>
        <dbReference type="ARBA" id="ARBA00022527"/>
    </source>
</evidence>
<evidence type="ECO:0000256" key="3">
    <source>
        <dbReference type="ARBA" id="ARBA00022679"/>
    </source>
</evidence>
<name>A0A6B0QZ67_9CETA</name>
<evidence type="ECO:0000256" key="4">
    <source>
        <dbReference type="ARBA" id="ARBA00022741"/>
    </source>
</evidence>